<dbReference type="InterPro" id="IPR021431">
    <property type="entry name" value="DUF3080"/>
</dbReference>
<keyword evidence="4" id="KW-1185">Reference proteome</keyword>
<proteinExistence type="predicted"/>
<dbReference type="EMBL" id="JABFUB010000015">
    <property type="protein sequence ID" value="MCG6663026.1"/>
    <property type="molecule type" value="Genomic_DNA"/>
</dbReference>
<reference evidence="2 4" key="1">
    <citation type="submission" date="2020-05" db="EMBL/GenBank/DDBJ databases">
        <title>Comparative genomic analysis of denitrifying bacteria from Halomonas genus.</title>
        <authorList>
            <person name="Wang L."/>
            <person name="Shao Z."/>
        </authorList>
    </citation>
    <scope>NUCLEOTIDE SEQUENCE [LARGE SCALE GENOMIC DNA]</scope>
    <source>
        <strain evidence="2 4">DSM 17331</strain>
    </source>
</reference>
<evidence type="ECO:0000313" key="2">
    <source>
        <dbReference type="EMBL" id="MCG6663026.1"/>
    </source>
</evidence>
<evidence type="ECO:0000313" key="1">
    <source>
        <dbReference type="EMBL" id="MBA2779959.1"/>
    </source>
</evidence>
<dbReference type="Proteomes" id="UP000518091">
    <property type="component" value="Unassembled WGS sequence"/>
</dbReference>
<protein>
    <submittedName>
        <fullName evidence="1">DUF3080 family protein</fullName>
    </submittedName>
</protein>
<sequence>MMAGLVALLVTGCGGGEQGDAKLIEYQRALAEALGQPAPERTAPPNIGAFPERSERLFEVAETREGILNVYALRECHITQLVAARNNQLGRVAPPSQQWIYELELWRRLHACWHSDVPDGLSDTNLERLERLTLIKTEQLPKVSWNSLFDSEEWVRSFSRASSPLTPGDTRGIEAQFEALAWLHQATLNQFNPEWQHPSSTLENHLNSLRSRPLTAELLRALVLAERRLTEANELLSANLQSRRGCTALASPADVLSEEMADMAAFAWLDQLESLATRWLEAVDDLFASHVPPPEAVDDYRHAWLSLENPEAPLPALRQARSEHRQHWQALTKRCT</sequence>
<evidence type="ECO:0000313" key="4">
    <source>
        <dbReference type="Proteomes" id="UP000814353"/>
    </source>
</evidence>
<dbReference type="EMBL" id="JACEFT010000018">
    <property type="protein sequence ID" value="MBA2779959.1"/>
    <property type="molecule type" value="Genomic_DNA"/>
</dbReference>
<gene>
    <name evidence="1" type="ORF">H1D44_13775</name>
    <name evidence="2" type="ORF">HOP48_15925</name>
</gene>
<name>A0A7V9W2Q1_9GAMM</name>
<organism evidence="1 3">
    <name type="scientific">Billgrantia kenyensis</name>
    <dbReference type="NCBI Taxonomy" id="321266"/>
    <lineage>
        <taxon>Bacteria</taxon>
        <taxon>Pseudomonadati</taxon>
        <taxon>Pseudomonadota</taxon>
        <taxon>Gammaproteobacteria</taxon>
        <taxon>Oceanospirillales</taxon>
        <taxon>Halomonadaceae</taxon>
        <taxon>Billgrantia</taxon>
    </lineage>
</organism>
<dbReference type="AlphaFoldDB" id="A0A7V9W2Q1"/>
<evidence type="ECO:0000313" key="3">
    <source>
        <dbReference type="Proteomes" id="UP000518091"/>
    </source>
</evidence>
<dbReference type="Proteomes" id="UP000814353">
    <property type="component" value="Unassembled WGS sequence"/>
</dbReference>
<accession>A0A7V9W2Q1</accession>
<dbReference type="Pfam" id="PF11279">
    <property type="entry name" value="DUF3080"/>
    <property type="match status" value="1"/>
</dbReference>
<comment type="caution">
    <text evidence="1">The sequence shown here is derived from an EMBL/GenBank/DDBJ whole genome shotgun (WGS) entry which is preliminary data.</text>
</comment>
<reference evidence="1 3" key="2">
    <citation type="submission" date="2020-07" db="EMBL/GenBank/DDBJ databases">
        <title>Identification of Halomonas strains.</title>
        <authorList>
            <person name="Xiao Z."/>
            <person name="Shen J."/>
        </authorList>
    </citation>
    <scope>NUCLEOTIDE SEQUENCE [LARGE SCALE GENOMIC DNA]</scope>
    <source>
        <strain evidence="1 3">DSM 17331</strain>
    </source>
</reference>